<organism evidence="1">
    <name type="scientific">Amphimedon queenslandica</name>
    <name type="common">Sponge</name>
    <dbReference type="NCBI Taxonomy" id="400682"/>
    <lineage>
        <taxon>Eukaryota</taxon>
        <taxon>Metazoa</taxon>
        <taxon>Porifera</taxon>
        <taxon>Demospongiae</taxon>
        <taxon>Heteroscleromorpha</taxon>
        <taxon>Haplosclerida</taxon>
        <taxon>Niphatidae</taxon>
        <taxon>Amphimedon</taxon>
    </lineage>
</organism>
<accession>A0A1X7UMV7</accession>
<dbReference type="AlphaFoldDB" id="A0A1X7UMV7"/>
<reference evidence="1" key="1">
    <citation type="submission" date="2017-05" db="UniProtKB">
        <authorList>
            <consortium name="EnsemblMetazoa"/>
        </authorList>
    </citation>
    <scope>IDENTIFICATION</scope>
</reference>
<dbReference type="InParanoid" id="A0A1X7UMV7"/>
<sequence>MDVGATYTSSGKIMKAGPFPSKLGSTWEITQDSISSTATLKEVKAPTNPNGSIVIKNIPPATWSGRMFDIGVYKNGSLLVVQKDVHVGDQVDFMLKPKLYFGVVRNMVEGDVFTSLEITSSLTEFDLSDYPNGIRVTLKQLPGGGQYEFSGEAMS</sequence>
<dbReference type="EnsemblMetazoa" id="Aqu2.1.28747_001">
    <property type="protein sequence ID" value="Aqu2.1.28747_001"/>
    <property type="gene ID" value="Aqu2.1.28747"/>
</dbReference>
<name>A0A1X7UMV7_AMPQE</name>
<protein>
    <submittedName>
        <fullName evidence="1">Uncharacterized protein</fullName>
    </submittedName>
</protein>
<evidence type="ECO:0000313" key="1">
    <source>
        <dbReference type="EnsemblMetazoa" id="Aqu2.1.28747_001"/>
    </source>
</evidence>
<proteinExistence type="predicted"/>